<keyword evidence="17" id="KW-1185">Reference proteome</keyword>
<protein>
    <recommendedName>
        <fullName evidence="11 15">Leucyl/phenylalanyl-tRNA--protein transferase</fullName>
        <ecNumber evidence="10 15">2.3.2.6</ecNumber>
    </recommendedName>
    <alternativeName>
        <fullName evidence="12 15">L/F-transferase</fullName>
    </alternativeName>
    <alternativeName>
        <fullName evidence="13 15">Leucyltransferase</fullName>
    </alternativeName>
    <alternativeName>
        <fullName evidence="14 15">Phenyalanyltransferase</fullName>
    </alternativeName>
</protein>
<dbReference type="RefSeq" id="WP_062479988.1">
    <property type="nucleotide sequence ID" value="NZ_CP013650.1"/>
</dbReference>
<accession>A0A0U3B0H1</accession>
<comment type="catalytic activity">
    <reaction evidence="6 15">
        <text>N-terminal L-arginyl-[protein] + L-leucyl-tRNA(Leu) = N-terminal L-leucyl-L-arginyl-[protein] + tRNA(Leu) + H(+)</text>
        <dbReference type="Rhea" id="RHEA:50416"/>
        <dbReference type="Rhea" id="RHEA-COMP:9613"/>
        <dbReference type="Rhea" id="RHEA-COMP:9622"/>
        <dbReference type="Rhea" id="RHEA-COMP:12672"/>
        <dbReference type="Rhea" id="RHEA-COMP:12673"/>
        <dbReference type="ChEBI" id="CHEBI:15378"/>
        <dbReference type="ChEBI" id="CHEBI:64719"/>
        <dbReference type="ChEBI" id="CHEBI:78442"/>
        <dbReference type="ChEBI" id="CHEBI:78494"/>
        <dbReference type="ChEBI" id="CHEBI:133044"/>
        <dbReference type="EC" id="2.3.2.6"/>
    </reaction>
</comment>
<dbReference type="PANTHER" id="PTHR30098:SF2">
    <property type="entry name" value="LEUCYL_PHENYLALANYL-TRNA--PROTEIN TRANSFERASE"/>
    <property type="match status" value="1"/>
</dbReference>
<dbReference type="InterPro" id="IPR016181">
    <property type="entry name" value="Acyl_CoA_acyltransferase"/>
</dbReference>
<dbReference type="Gene3D" id="3.30.70.3550">
    <property type="entry name" value="Leucyl/phenylalanyl-tRNA-protein transferase, N-terminal domain"/>
    <property type="match status" value="1"/>
</dbReference>
<dbReference type="EMBL" id="CP013650">
    <property type="protein sequence ID" value="ALS98608.1"/>
    <property type="molecule type" value="Genomic_DNA"/>
</dbReference>
<evidence type="ECO:0000256" key="6">
    <source>
        <dbReference type="ARBA" id="ARBA00050652"/>
    </source>
</evidence>
<proteinExistence type="inferred from homology"/>
<sequence>MTLSLPKLDHRLQFPEPEQALVEPDGLLAFGGDLSVPRLTLAYSNGIFPWFSEGEPILWWSPTERGILELDDFICHKSLRKLACSGRYRVTLNHDFESVIQRCARVPRTDKGTWITAAMIAAYTELHHQGWAHSVEVWQQDELVGGLYGVSIGRVFCGESMFHLRDNTSKLAFFYLVRWLKRHQFDFIDCQLPNPHLNTLGCSTLSREAFLRRLQKACIQSVSSKCWESETLSDVLQP</sequence>
<evidence type="ECO:0000256" key="13">
    <source>
        <dbReference type="ARBA" id="ARBA00077165"/>
    </source>
</evidence>
<name>A0A0U3B0H1_9ALTE</name>
<evidence type="ECO:0000313" key="16">
    <source>
        <dbReference type="EMBL" id="ALS98608.1"/>
    </source>
</evidence>
<evidence type="ECO:0000256" key="7">
    <source>
        <dbReference type="ARBA" id="ARBA00051538"/>
    </source>
</evidence>
<dbReference type="NCBIfam" id="TIGR00667">
    <property type="entry name" value="aat"/>
    <property type="match status" value="1"/>
</dbReference>
<evidence type="ECO:0000256" key="11">
    <source>
        <dbReference type="ARBA" id="ARBA00074372"/>
    </source>
</evidence>
<dbReference type="KEGG" id="lal:AT746_10235"/>
<dbReference type="GO" id="GO:0008914">
    <property type="term" value="F:leucyl-tRNA--protein transferase activity"/>
    <property type="evidence" value="ECO:0007669"/>
    <property type="project" value="UniProtKB-UniRule"/>
</dbReference>
<reference evidence="16 17" key="1">
    <citation type="submission" date="2015-12" db="EMBL/GenBank/DDBJ databases">
        <title>Complete genome of Lacimicrobium alkaliphilum KCTC 32984.</title>
        <authorList>
            <person name="Kim S.-G."/>
            <person name="Lee Y.-J."/>
        </authorList>
    </citation>
    <scope>NUCLEOTIDE SEQUENCE [LARGE SCALE GENOMIC DNA]</scope>
    <source>
        <strain evidence="16 17">YelD216</strain>
    </source>
</reference>
<evidence type="ECO:0000256" key="4">
    <source>
        <dbReference type="ARBA" id="ARBA00023315"/>
    </source>
</evidence>
<keyword evidence="4 15" id="KW-0012">Acyltransferase</keyword>
<dbReference type="Gene3D" id="3.40.630.70">
    <property type="entry name" value="Leucyl/phenylalanyl-tRNA-protein transferase, C-terminal domain"/>
    <property type="match status" value="1"/>
</dbReference>
<evidence type="ECO:0000256" key="12">
    <source>
        <dbReference type="ARBA" id="ARBA00077136"/>
    </source>
</evidence>
<evidence type="ECO:0000256" key="2">
    <source>
        <dbReference type="ARBA" id="ARBA00022490"/>
    </source>
</evidence>
<evidence type="ECO:0000256" key="3">
    <source>
        <dbReference type="ARBA" id="ARBA00022679"/>
    </source>
</evidence>
<comment type="catalytic activity">
    <reaction evidence="5 15">
        <text>L-phenylalanyl-tRNA(Phe) + an N-terminal L-alpha-aminoacyl-[protein] = an N-terminal L-phenylalanyl-L-alpha-aminoacyl-[protein] + tRNA(Phe)</text>
        <dbReference type="Rhea" id="RHEA:43632"/>
        <dbReference type="Rhea" id="RHEA-COMP:9668"/>
        <dbReference type="Rhea" id="RHEA-COMP:9699"/>
        <dbReference type="Rhea" id="RHEA-COMP:10636"/>
        <dbReference type="Rhea" id="RHEA-COMP:10637"/>
        <dbReference type="ChEBI" id="CHEBI:78442"/>
        <dbReference type="ChEBI" id="CHEBI:78531"/>
        <dbReference type="ChEBI" id="CHEBI:78597"/>
        <dbReference type="ChEBI" id="CHEBI:83561"/>
        <dbReference type="EC" id="2.3.2.6"/>
    </reaction>
</comment>
<dbReference type="InterPro" id="IPR004616">
    <property type="entry name" value="Leu/Phe-tRNA_Trfase"/>
</dbReference>
<evidence type="ECO:0000313" key="17">
    <source>
        <dbReference type="Proteomes" id="UP000068447"/>
    </source>
</evidence>
<dbReference type="AlphaFoldDB" id="A0A0U3B0H1"/>
<dbReference type="FunFam" id="3.30.70.3550:FF:000001">
    <property type="entry name" value="Leucyl/phenylalanyl-tRNA--protein transferase"/>
    <property type="match status" value="1"/>
</dbReference>
<evidence type="ECO:0000256" key="9">
    <source>
        <dbReference type="ARBA" id="ARBA00061535"/>
    </source>
</evidence>
<comment type="similarity">
    <text evidence="9 15">Belongs to the L/F-transferase family.</text>
</comment>
<gene>
    <name evidence="15" type="primary">aat</name>
    <name evidence="16" type="ORF">AT746_10235</name>
</gene>
<evidence type="ECO:0000256" key="15">
    <source>
        <dbReference type="HAMAP-Rule" id="MF_00688"/>
    </source>
</evidence>
<dbReference type="Pfam" id="PF03588">
    <property type="entry name" value="Leu_Phe_trans"/>
    <property type="match status" value="1"/>
</dbReference>
<evidence type="ECO:0000256" key="10">
    <source>
        <dbReference type="ARBA" id="ARBA00066767"/>
    </source>
</evidence>
<keyword evidence="3 15" id="KW-0808">Transferase</keyword>
<dbReference type="HAMAP" id="MF_00688">
    <property type="entry name" value="Leu_Phe_trans"/>
    <property type="match status" value="1"/>
</dbReference>
<dbReference type="STRING" id="1526571.AT746_10235"/>
<keyword evidence="2 15" id="KW-0963">Cytoplasm</keyword>
<comment type="subcellular location">
    <subcellularLocation>
        <location evidence="1 15">Cytoplasm</location>
    </subcellularLocation>
</comment>
<dbReference type="Proteomes" id="UP000068447">
    <property type="component" value="Chromosome"/>
</dbReference>
<comment type="catalytic activity">
    <reaction evidence="7 15">
        <text>N-terminal L-lysyl-[protein] + L-leucyl-tRNA(Leu) = N-terminal L-leucyl-L-lysyl-[protein] + tRNA(Leu) + H(+)</text>
        <dbReference type="Rhea" id="RHEA:12340"/>
        <dbReference type="Rhea" id="RHEA-COMP:9613"/>
        <dbReference type="Rhea" id="RHEA-COMP:9622"/>
        <dbReference type="Rhea" id="RHEA-COMP:12670"/>
        <dbReference type="Rhea" id="RHEA-COMP:12671"/>
        <dbReference type="ChEBI" id="CHEBI:15378"/>
        <dbReference type="ChEBI" id="CHEBI:65249"/>
        <dbReference type="ChEBI" id="CHEBI:78442"/>
        <dbReference type="ChEBI" id="CHEBI:78494"/>
        <dbReference type="ChEBI" id="CHEBI:133043"/>
        <dbReference type="EC" id="2.3.2.6"/>
    </reaction>
</comment>
<dbReference type="FunFam" id="3.40.630.70:FF:000001">
    <property type="entry name" value="Leucyl/phenylalanyl-tRNA--protein transferase"/>
    <property type="match status" value="1"/>
</dbReference>
<evidence type="ECO:0000256" key="8">
    <source>
        <dbReference type="ARBA" id="ARBA00054043"/>
    </source>
</evidence>
<dbReference type="GO" id="GO:0005737">
    <property type="term" value="C:cytoplasm"/>
    <property type="evidence" value="ECO:0007669"/>
    <property type="project" value="UniProtKB-SubCell"/>
</dbReference>
<dbReference type="OrthoDB" id="9790282at2"/>
<dbReference type="InterPro" id="IPR042221">
    <property type="entry name" value="Leu/Phe-tRNA_Trfase_N"/>
</dbReference>
<dbReference type="InterPro" id="IPR042203">
    <property type="entry name" value="Leu/Phe-tRNA_Trfase_C"/>
</dbReference>
<evidence type="ECO:0000256" key="14">
    <source>
        <dbReference type="ARBA" id="ARBA00083640"/>
    </source>
</evidence>
<organism evidence="16 17">
    <name type="scientific">Lacimicrobium alkaliphilum</name>
    <dbReference type="NCBI Taxonomy" id="1526571"/>
    <lineage>
        <taxon>Bacteria</taxon>
        <taxon>Pseudomonadati</taxon>
        <taxon>Pseudomonadota</taxon>
        <taxon>Gammaproteobacteria</taxon>
        <taxon>Alteromonadales</taxon>
        <taxon>Alteromonadaceae</taxon>
        <taxon>Lacimicrobium</taxon>
    </lineage>
</organism>
<dbReference type="GO" id="GO:0030163">
    <property type="term" value="P:protein catabolic process"/>
    <property type="evidence" value="ECO:0007669"/>
    <property type="project" value="UniProtKB-UniRule"/>
</dbReference>
<comment type="function">
    <text evidence="8 15">Functions in the N-end rule pathway of protein degradation where it conjugates Leu, Phe and, less efficiently, Met from aminoacyl-tRNAs to the N-termini of proteins containing an N-terminal arginine or lysine.</text>
</comment>
<dbReference type="SUPFAM" id="SSF55729">
    <property type="entry name" value="Acyl-CoA N-acyltransferases (Nat)"/>
    <property type="match status" value="1"/>
</dbReference>
<evidence type="ECO:0000256" key="5">
    <source>
        <dbReference type="ARBA" id="ARBA00050607"/>
    </source>
</evidence>
<dbReference type="PANTHER" id="PTHR30098">
    <property type="entry name" value="LEUCYL/PHENYLALANYL-TRNA--PROTEIN TRANSFERASE"/>
    <property type="match status" value="1"/>
</dbReference>
<evidence type="ECO:0000256" key="1">
    <source>
        <dbReference type="ARBA" id="ARBA00004496"/>
    </source>
</evidence>
<dbReference type="EC" id="2.3.2.6" evidence="10 15"/>